<dbReference type="Gene3D" id="3.40.1350.10">
    <property type="match status" value="1"/>
</dbReference>
<comment type="similarity">
    <text evidence="1 2">Belongs to the UPF0102 family.</text>
</comment>
<dbReference type="NCBIfam" id="NF009150">
    <property type="entry name" value="PRK12497.1-3"/>
    <property type="match status" value="1"/>
</dbReference>
<dbReference type="Pfam" id="PF02021">
    <property type="entry name" value="UPF0102"/>
    <property type="match status" value="1"/>
</dbReference>
<keyword evidence="4" id="KW-1185">Reference proteome</keyword>
<evidence type="ECO:0000256" key="2">
    <source>
        <dbReference type="HAMAP-Rule" id="MF_00048"/>
    </source>
</evidence>
<organism evidence="3 4">
    <name type="scientific">Ruminococcus intestinalis</name>
    <dbReference type="NCBI Taxonomy" id="2763066"/>
    <lineage>
        <taxon>Bacteria</taxon>
        <taxon>Bacillati</taxon>
        <taxon>Bacillota</taxon>
        <taxon>Clostridia</taxon>
        <taxon>Eubacteriales</taxon>
        <taxon>Oscillospiraceae</taxon>
        <taxon>Ruminococcus</taxon>
    </lineage>
</organism>
<dbReference type="InterPro" id="IPR003509">
    <property type="entry name" value="UPF0102_YraN-like"/>
</dbReference>
<dbReference type="SUPFAM" id="SSF52980">
    <property type="entry name" value="Restriction endonuclease-like"/>
    <property type="match status" value="1"/>
</dbReference>
<dbReference type="HAMAP" id="MF_00048">
    <property type="entry name" value="UPF0102"/>
    <property type="match status" value="1"/>
</dbReference>
<dbReference type="NCBIfam" id="TIGR00252">
    <property type="entry name" value="YraN family protein"/>
    <property type="match status" value="1"/>
</dbReference>
<dbReference type="PANTHER" id="PTHR34039">
    <property type="entry name" value="UPF0102 PROTEIN YRAN"/>
    <property type="match status" value="1"/>
</dbReference>
<proteinExistence type="inferred from homology"/>
<protein>
    <recommendedName>
        <fullName evidence="2">UPF0102 protein H8R91_02830</fullName>
    </recommendedName>
</protein>
<dbReference type="RefSeq" id="WP_022234931.1">
    <property type="nucleotide sequence ID" value="NZ_JACOPS010000001.1"/>
</dbReference>
<dbReference type="InterPro" id="IPR011856">
    <property type="entry name" value="tRNA_endonuc-like_dom_sf"/>
</dbReference>
<reference evidence="3 4" key="1">
    <citation type="submission" date="2020-08" db="EMBL/GenBank/DDBJ databases">
        <title>Genome public.</title>
        <authorList>
            <person name="Liu C."/>
            <person name="Sun Q."/>
        </authorList>
    </citation>
    <scope>NUCLEOTIDE SEQUENCE [LARGE SCALE GENOMIC DNA]</scope>
    <source>
        <strain evidence="3 4">NSJ-71</strain>
    </source>
</reference>
<dbReference type="InterPro" id="IPR011335">
    <property type="entry name" value="Restrct_endonuc-II-like"/>
</dbReference>
<dbReference type="Proteomes" id="UP000636755">
    <property type="component" value="Unassembled WGS sequence"/>
</dbReference>
<dbReference type="CDD" id="cd20736">
    <property type="entry name" value="PoNe_Nuclease"/>
    <property type="match status" value="1"/>
</dbReference>
<sequence length="129" mass="15131">MKLFTTKQKGDIGEKFTERYLKKNGYKILERNYRQKCGEIDIIAQKGEYIIFTEVKTRAANFIARPYEAVDRRKISRIRKTAAMYIAEKQLDAYFRFDVSEVFTEPESGKVIDINYIENAFEGASYESI</sequence>
<evidence type="ECO:0000313" key="4">
    <source>
        <dbReference type="Proteomes" id="UP000636755"/>
    </source>
</evidence>
<accession>A0ABR7HIY9</accession>
<dbReference type="EMBL" id="JACOPS010000001">
    <property type="protein sequence ID" value="MBC5727483.1"/>
    <property type="molecule type" value="Genomic_DNA"/>
</dbReference>
<evidence type="ECO:0000313" key="3">
    <source>
        <dbReference type="EMBL" id="MBC5727483.1"/>
    </source>
</evidence>
<evidence type="ECO:0000256" key="1">
    <source>
        <dbReference type="ARBA" id="ARBA00006738"/>
    </source>
</evidence>
<dbReference type="PANTHER" id="PTHR34039:SF1">
    <property type="entry name" value="UPF0102 PROTEIN YRAN"/>
    <property type="match status" value="1"/>
</dbReference>
<gene>
    <name evidence="3" type="ORF">H8R91_02830</name>
</gene>
<comment type="caution">
    <text evidence="3">The sequence shown here is derived from an EMBL/GenBank/DDBJ whole genome shotgun (WGS) entry which is preliminary data.</text>
</comment>
<name>A0ABR7HIY9_9FIRM</name>